<dbReference type="GO" id="GO:0006508">
    <property type="term" value="P:proteolysis"/>
    <property type="evidence" value="ECO:0007669"/>
    <property type="project" value="UniProtKB-KW"/>
</dbReference>
<dbReference type="Gene3D" id="3.30.230.10">
    <property type="match status" value="1"/>
</dbReference>
<feature type="active site" evidence="1">
    <location>
        <position position="237"/>
    </location>
</feature>
<keyword evidence="2" id="KW-0812">Transmembrane</keyword>
<dbReference type="InterPro" id="IPR014721">
    <property type="entry name" value="Ribsml_uS5_D2-typ_fold_subgr"/>
</dbReference>
<dbReference type="PROSITE" id="PS51786">
    <property type="entry name" value="LON_PROTEOLYTIC"/>
    <property type="match status" value="1"/>
</dbReference>
<comment type="catalytic activity">
    <reaction evidence="1">
        <text>Hydrolysis of proteins in presence of ATP.</text>
        <dbReference type="EC" id="3.4.21.53"/>
    </reaction>
</comment>
<dbReference type="PANTHER" id="PTHR10046">
    <property type="entry name" value="ATP DEPENDENT LON PROTEASE FAMILY MEMBER"/>
    <property type="match status" value="1"/>
</dbReference>
<dbReference type="PROSITE" id="PS50106">
    <property type="entry name" value="PDZ"/>
    <property type="match status" value="1"/>
</dbReference>
<keyword evidence="2" id="KW-1133">Transmembrane helix</keyword>
<feature type="transmembrane region" description="Helical" evidence="2">
    <location>
        <begin position="12"/>
        <end position="33"/>
    </location>
</feature>
<dbReference type="OrthoDB" id="2356897at2"/>
<dbReference type="SMART" id="SM00228">
    <property type="entry name" value="PDZ"/>
    <property type="match status" value="1"/>
</dbReference>
<dbReference type="GO" id="GO:0030163">
    <property type="term" value="P:protein catabolic process"/>
    <property type="evidence" value="ECO:0007669"/>
    <property type="project" value="InterPro"/>
</dbReference>
<dbReference type="SUPFAM" id="SSF50156">
    <property type="entry name" value="PDZ domain-like"/>
    <property type="match status" value="1"/>
</dbReference>
<proteinExistence type="inferred from homology"/>
<organism evidence="5 6">
    <name type="scientific">Saliterribacillus persicus</name>
    <dbReference type="NCBI Taxonomy" id="930114"/>
    <lineage>
        <taxon>Bacteria</taxon>
        <taxon>Bacillati</taxon>
        <taxon>Bacillota</taxon>
        <taxon>Bacilli</taxon>
        <taxon>Bacillales</taxon>
        <taxon>Bacillaceae</taxon>
        <taxon>Saliterribacillus</taxon>
    </lineage>
</organism>
<name>A0A368XWC0_9BACI</name>
<reference evidence="5 6" key="1">
    <citation type="submission" date="2018-07" db="EMBL/GenBank/DDBJ databases">
        <title>Genomic Encyclopedia of Type Strains, Phase IV (KMG-IV): sequencing the most valuable type-strain genomes for metagenomic binning, comparative biology and taxonomic classification.</title>
        <authorList>
            <person name="Goeker M."/>
        </authorList>
    </citation>
    <scope>NUCLEOTIDE SEQUENCE [LARGE SCALE GENOMIC DNA]</scope>
    <source>
        <strain evidence="5 6">DSM 27696</strain>
    </source>
</reference>
<feature type="active site" evidence="1">
    <location>
        <position position="282"/>
    </location>
</feature>
<feature type="domain" description="PDZ" evidence="3">
    <location>
        <begin position="101"/>
        <end position="189"/>
    </location>
</feature>
<gene>
    <name evidence="5" type="ORF">DFR57_106217</name>
</gene>
<evidence type="ECO:0000313" key="5">
    <source>
        <dbReference type="EMBL" id="RCW70817.1"/>
    </source>
</evidence>
<feature type="domain" description="Lon proteolytic" evidence="4">
    <location>
        <begin position="229"/>
        <end position="339"/>
    </location>
</feature>
<dbReference type="RefSeq" id="WP_114352807.1">
    <property type="nucleotide sequence ID" value="NZ_QPJJ01000006.1"/>
</dbReference>
<evidence type="ECO:0000313" key="6">
    <source>
        <dbReference type="Proteomes" id="UP000252585"/>
    </source>
</evidence>
<keyword evidence="1" id="KW-0645">Protease</keyword>
<protein>
    <recommendedName>
        <fullName evidence="1">endopeptidase La</fullName>
        <ecNumber evidence="1">3.4.21.53</ecNumber>
    </recommendedName>
</protein>
<dbReference type="InterPro" id="IPR001478">
    <property type="entry name" value="PDZ"/>
</dbReference>
<dbReference type="EMBL" id="QPJJ01000006">
    <property type="protein sequence ID" value="RCW70817.1"/>
    <property type="molecule type" value="Genomic_DNA"/>
</dbReference>
<evidence type="ECO:0000256" key="2">
    <source>
        <dbReference type="SAM" id="Phobius"/>
    </source>
</evidence>
<evidence type="ECO:0000259" key="3">
    <source>
        <dbReference type="PROSITE" id="PS50106"/>
    </source>
</evidence>
<dbReference type="AlphaFoldDB" id="A0A368XWC0"/>
<evidence type="ECO:0000259" key="4">
    <source>
        <dbReference type="PROSITE" id="PS51786"/>
    </source>
</evidence>
<dbReference type="Proteomes" id="UP000252585">
    <property type="component" value="Unassembled WGS sequence"/>
</dbReference>
<dbReference type="GO" id="GO:0005524">
    <property type="term" value="F:ATP binding"/>
    <property type="evidence" value="ECO:0007669"/>
    <property type="project" value="InterPro"/>
</dbReference>
<evidence type="ECO:0000256" key="1">
    <source>
        <dbReference type="PROSITE-ProRule" id="PRU01122"/>
    </source>
</evidence>
<dbReference type="InterPro" id="IPR036034">
    <property type="entry name" value="PDZ_sf"/>
</dbReference>
<keyword evidence="1" id="KW-0378">Hydrolase</keyword>
<dbReference type="GO" id="GO:0004176">
    <property type="term" value="F:ATP-dependent peptidase activity"/>
    <property type="evidence" value="ECO:0007669"/>
    <property type="project" value="UniProtKB-UniRule"/>
</dbReference>
<sequence>MFQSLDKKRIILWITVAVLLFFLFAYRLPYYIYKPGSAEPLSPVVEVENSTDSEGEMHLVTIQGGQAVPIQYLLALFQDYNDILPIDEVYPDGMSQDDYMEIQLSMMENSQEASTVVAYTAANKDIDITYEGIYVVRTIEGMPAHEVLKTGDKIVSVDELEVKETEELISYVEEKEVGEPIEVTIVRDEETITETIALGTFPDMEDRVGIGVQLVTNRDVDVDPPIAFSSGNIGGPSAGLMFSLEIYDQLVEEDITKGYCIVGTGEVDYDGNVGRIGGIDKKVIAADNEGCDIFFAPNEGDAPDSNFKLAEETAKAIKTDMKIIPVDTFEDAINYLESLDEK</sequence>
<dbReference type="SUPFAM" id="SSF54211">
    <property type="entry name" value="Ribosomal protein S5 domain 2-like"/>
    <property type="match status" value="1"/>
</dbReference>
<dbReference type="EC" id="3.4.21.53" evidence="1"/>
<dbReference type="InterPro" id="IPR027065">
    <property type="entry name" value="Lon_Prtase"/>
</dbReference>
<dbReference type="InterPro" id="IPR020568">
    <property type="entry name" value="Ribosomal_Su5_D2-typ_SF"/>
</dbReference>
<comment type="caution">
    <text evidence="5">The sequence shown here is derived from an EMBL/GenBank/DDBJ whole genome shotgun (WGS) entry which is preliminary data.</text>
</comment>
<dbReference type="Pfam" id="PF05362">
    <property type="entry name" value="Lon_C"/>
    <property type="match status" value="1"/>
</dbReference>
<dbReference type="Pfam" id="PF13180">
    <property type="entry name" value="PDZ_2"/>
    <property type="match status" value="1"/>
</dbReference>
<dbReference type="NCBIfam" id="NF041438">
    <property type="entry name" value="SepM_fam_S16"/>
    <property type="match status" value="1"/>
</dbReference>
<comment type="similarity">
    <text evidence="1">Belongs to the peptidase S16 family.</text>
</comment>
<keyword evidence="2" id="KW-0472">Membrane</keyword>
<accession>A0A368XWC0</accession>
<keyword evidence="1" id="KW-0720">Serine protease</keyword>
<dbReference type="GO" id="GO:0004252">
    <property type="term" value="F:serine-type endopeptidase activity"/>
    <property type="evidence" value="ECO:0007669"/>
    <property type="project" value="UniProtKB-UniRule"/>
</dbReference>
<dbReference type="InterPro" id="IPR008269">
    <property type="entry name" value="Lon_proteolytic"/>
</dbReference>
<keyword evidence="6" id="KW-1185">Reference proteome</keyword>